<proteinExistence type="predicted"/>
<dbReference type="SMART" id="SM00256">
    <property type="entry name" value="FBOX"/>
    <property type="match status" value="1"/>
</dbReference>
<dbReference type="InterPro" id="IPR053781">
    <property type="entry name" value="F-box_AtFBL13-like"/>
</dbReference>
<gene>
    <name evidence="2" type="ORF">TSUD_190560</name>
</gene>
<dbReference type="PANTHER" id="PTHR31293">
    <property type="entry name" value="RNI-LIKE SUPERFAMILY PROTEIN"/>
    <property type="match status" value="1"/>
</dbReference>
<name>A0A2Z6NBU5_TRISU</name>
<feature type="domain" description="F-box" evidence="1">
    <location>
        <begin position="14"/>
        <end position="61"/>
    </location>
</feature>
<sequence length="154" mass="17652">MTMGKSNDGGGTEIDRLSALPDSLLCHILSFLPTRTTIAIMSLVSRRWRHLWKHLHVFDFDDSDPNFCNKKFAVFVNSVLALRKSRDIRKLYLILDNKFAGYNDYVNMWLHDAAGPCSGDFRTPSYWLALVLKNYDSPPNFNLSKGRGKDRINP</sequence>
<protein>
    <recommendedName>
        <fullName evidence="1">F-box domain-containing protein</fullName>
    </recommendedName>
</protein>
<dbReference type="InterPro" id="IPR055294">
    <property type="entry name" value="FBL60-like"/>
</dbReference>
<keyword evidence="3" id="KW-1185">Reference proteome</keyword>
<dbReference type="InterPro" id="IPR036047">
    <property type="entry name" value="F-box-like_dom_sf"/>
</dbReference>
<organism evidence="2 3">
    <name type="scientific">Trifolium subterraneum</name>
    <name type="common">Subterranean clover</name>
    <dbReference type="NCBI Taxonomy" id="3900"/>
    <lineage>
        <taxon>Eukaryota</taxon>
        <taxon>Viridiplantae</taxon>
        <taxon>Streptophyta</taxon>
        <taxon>Embryophyta</taxon>
        <taxon>Tracheophyta</taxon>
        <taxon>Spermatophyta</taxon>
        <taxon>Magnoliopsida</taxon>
        <taxon>eudicotyledons</taxon>
        <taxon>Gunneridae</taxon>
        <taxon>Pentapetalae</taxon>
        <taxon>rosids</taxon>
        <taxon>fabids</taxon>
        <taxon>Fabales</taxon>
        <taxon>Fabaceae</taxon>
        <taxon>Papilionoideae</taxon>
        <taxon>50 kb inversion clade</taxon>
        <taxon>NPAAA clade</taxon>
        <taxon>Hologalegina</taxon>
        <taxon>IRL clade</taxon>
        <taxon>Trifolieae</taxon>
        <taxon>Trifolium</taxon>
    </lineage>
</organism>
<dbReference type="CDD" id="cd22160">
    <property type="entry name" value="F-box_AtFBL13-like"/>
    <property type="match status" value="1"/>
</dbReference>
<evidence type="ECO:0000313" key="2">
    <source>
        <dbReference type="EMBL" id="GAU41156.1"/>
    </source>
</evidence>
<evidence type="ECO:0000259" key="1">
    <source>
        <dbReference type="PROSITE" id="PS50181"/>
    </source>
</evidence>
<dbReference type="AlphaFoldDB" id="A0A2Z6NBU5"/>
<accession>A0A2Z6NBU5</accession>
<dbReference type="EMBL" id="DF973848">
    <property type="protein sequence ID" value="GAU41156.1"/>
    <property type="molecule type" value="Genomic_DNA"/>
</dbReference>
<dbReference type="OrthoDB" id="1375499at2759"/>
<dbReference type="Proteomes" id="UP000242715">
    <property type="component" value="Unassembled WGS sequence"/>
</dbReference>
<dbReference type="SUPFAM" id="SSF81383">
    <property type="entry name" value="F-box domain"/>
    <property type="match status" value="1"/>
</dbReference>
<dbReference type="PROSITE" id="PS50181">
    <property type="entry name" value="FBOX"/>
    <property type="match status" value="1"/>
</dbReference>
<dbReference type="PANTHER" id="PTHR31293:SF12">
    <property type="entry name" value="RNI-LIKE SUPERFAMILY PROTEIN"/>
    <property type="match status" value="1"/>
</dbReference>
<dbReference type="Pfam" id="PF00646">
    <property type="entry name" value="F-box"/>
    <property type="match status" value="1"/>
</dbReference>
<dbReference type="InterPro" id="IPR001810">
    <property type="entry name" value="F-box_dom"/>
</dbReference>
<dbReference type="Gene3D" id="1.20.1280.50">
    <property type="match status" value="1"/>
</dbReference>
<evidence type="ECO:0000313" key="3">
    <source>
        <dbReference type="Proteomes" id="UP000242715"/>
    </source>
</evidence>
<reference evidence="3" key="1">
    <citation type="journal article" date="2017" name="Front. Plant Sci.">
        <title>Climate Clever Clovers: New Paradigm to Reduce the Environmental Footprint of Ruminants by Breeding Low Methanogenic Forages Utilizing Haplotype Variation.</title>
        <authorList>
            <person name="Kaur P."/>
            <person name="Appels R."/>
            <person name="Bayer P.E."/>
            <person name="Keeble-Gagnere G."/>
            <person name="Wang J."/>
            <person name="Hirakawa H."/>
            <person name="Shirasawa K."/>
            <person name="Vercoe P."/>
            <person name="Stefanova K."/>
            <person name="Durmic Z."/>
            <person name="Nichols P."/>
            <person name="Revell C."/>
            <person name="Isobe S.N."/>
            <person name="Edwards D."/>
            <person name="Erskine W."/>
        </authorList>
    </citation>
    <scope>NUCLEOTIDE SEQUENCE [LARGE SCALE GENOMIC DNA]</scope>
    <source>
        <strain evidence="3">cv. Daliak</strain>
    </source>
</reference>